<dbReference type="Gene3D" id="3.10.50.40">
    <property type="match status" value="2"/>
</dbReference>
<dbReference type="Pfam" id="PF00254">
    <property type="entry name" value="FKBP_C"/>
    <property type="match status" value="2"/>
</dbReference>
<feature type="signal peptide" evidence="7">
    <location>
        <begin position="1"/>
        <end position="23"/>
    </location>
</feature>
<dbReference type="SUPFAM" id="SSF54534">
    <property type="entry name" value="FKBP-like"/>
    <property type="match status" value="2"/>
</dbReference>
<evidence type="ECO:0000313" key="9">
    <source>
        <dbReference type="EMBL" id="TFC16809.1"/>
    </source>
</evidence>
<name>A0A4R8WUM3_9MICO</name>
<protein>
    <recommendedName>
        <fullName evidence="3 6">peptidylprolyl isomerase</fullName>
        <ecNumber evidence="3 6">5.2.1.8</ecNumber>
    </recommendedName>
</protein>
<accession>A0A4R8WUM3</accession>
<dbReference type="OrthoDB" id="25996at2"/>
<feature type="domain" description="PPIase FKBP-type" evidence="8">
    <location>
        <begin position="229"/>
        <end position="322"/>
    </location>
</feature>
<keyword evidence="10" id="KW-1185">Reference proteome</keyword>
<dbReference type="AlphaFoldDB" id="A0A4R8WUM3"/>
<evidence type="ECO:0000256" key="3">
    <source>
        <dbReference type="ARBA" id="ARBA00013194"/>
    </source>
</evidence>
<evidence type="ECO:0000256" key="6">
    <source>
        <dbReference type="PROSITE-ProRule" id="PRU00277"/>
    </source>
</evidence>
<keyword evidence="5 6" id="KW-0413">Isomerase</keyword>
<comment type="caution">
    <text evidence="9">The sequence shown here is derived from an EMBL/GenBank/DDBJ whole genome shotgun (WGS) entry which is preliminary data.</text>
</comment>
<evidence type="ECO:0000259" key="8">
    <source>
        <dbReference type="PROSITE" id="PS50059"/>
    </source>
</evidence>
<dbReference type="InterPro" id="IPR001179">
    <property type="entry name" value="PPIase_FKBP_dom"/>
</dbReference>
<reference evidence="9 10" key="1">
    <citation type="submission" date="2019-03" db="EMBL/GenBank/DDBJ databases">
        <title>Genomics of glacier-inhabiting Cryobacterium strains.</title>
        <authorList>
            <person name="Liu Q."/>
            <person name="Xin Y.-H."/>
        </authorList>
    </citation>
    <scope>NUCLEOTIDE SEQUENCE [LARGE SCALE GENOMIC DNA]</scope>
    <source>
        <strain evidence="9 10">MDT1-3</strain>
    </source>
</reference>
<evidence type="ECO:0000313" key="10">
    <source>
        <dbReference type="Proteomes" id="UP000298412"/>
    </source>
</evidence>
<dbReference type="EC" id="5.2.1.8" evidence="3 6"/>
<evidence type="ECO:0000256" key="4">
    <source>
        <dbReference type="ARBA" id="ARBA00023110"/>
    </source>
</evidence>
<keyword evidence="7" id="KW-0732">Signal</keyword>
<comment type="similarity">
    <text evidence="2">Belongs to the FKBP-type PPIase family.</text>
</comment>
<evidence type="ECO:0000256" key="5">
    <source>
        <dbReference type="ARBA" id="ARBA00023235"/>
    </source>
</evidence>
<dbReference type="GO" id="GO:0003755">
    <property type="term" value="F:peptidyl-prolyl cis-trans isomerase activity"/>
    <property type="evidence" value="ECO:0007669"/>
    <property type="project" value="UniProtKB-KW"/>
</dbReference>
<dbReference type="InterPro" id="IPR046357">
    <property type="entry name" value="PPIase_dom_sf"/>
</dbReference>
<gene>
    <name evidence="9" type="ORF">E3O19_06670</name>
</gene>
<dbReference type="PANTHER" id="PTHR43811:SF19">
    <property type="entry name" value="39 KDA FK506-BINDING NUCLEAR PROTEIN"/>
    <property type="match status" value="1"/>
</dbReference>
<keyword evidence="4 6" id="KW-0697">Rotamase</keyword>
<proteinExistence type="inferred from homology"/>
<dbReference type="PROSITE" id="PS51257">
    <property type="entry name" value="PROKAR_LIPOPROTEIN"/>
    <property type="match status" value="1"/>
</dbReference>
<dbReference type="RefSeq" id="WP_134566373.1">
    <property type="nucleotide sequence ID" value="NZ_SOFP01000035.1"/>
</dbReference>
<evidence type="ECO:0000256" key="7">
    <source>
        <dbReference type="SAM" id="SignalP"/>
    </source>
</evidence>
<evidence type="ECO:0000256" key="1">
    <source>
        <dbReference type="ARBA" id="ARBA00000971"/>
    </source>
</evidence>
<dbReference type="PROSITE" id="PS50059">
    <property type="entry name" value="FKBP_PPIASE"/>
    <property type="match status" value="2"/>
</dbReference>
<evidence type="ECO:0000256" key="2">
    <source>
        <dbReference type="ARBA" id="ARBA00006577"/>
    </source>
</evidence>
<dbReference type="Proteomes" id="UP000298412">
    <property type="component" value="Unassembled WGS sequence"/>
</dbReference>
<organism evidence="9 10">
    <name type="scientific">Cryobacterium algoritolerans</name>
    <dbReference type="NCBI Taxonomy" id="1259184"/>
    <lineage>
        <taxon>Bacteria</taxon>
        <taxon>Bacillati</taxon>
        <taxon>Actinomycetota</taxon>
        <taxon>Actinomycetes</taxon>
        <taxon>Micrococcales</taxon>
        <taxon>Microbacteriaceae</taxon>
        <taxon>Cryobacterium</taxon>
    </lineage>
</organism>
<dbReference type="EMBL" id="SOFP01000035">
    <property type="protein sequence ID" value="TFC16809.1"/>
    <property type="molecule type" value="Genomic_DNA"/>
</dbReference>
<feature type="chain" id="PRO_5039093429" description="peptidylprolyl isomerase" evidence="7">
    <location>
        <begin position="24"/>
        <end position="322"/>
    </location>
</feature>
<dbReference type="PANTHER" id="PTHR43811">
    <property type="entry name" value="FKBP-TYPE PEPTIDYL-PROLYL CIS-TRANS ISOMERASE FKPA"/>
    <property type="match status" value="1"/>
</dbReference>
<sequence length="322" mass="32265">MRRAPALVATAALLMTVLSGCSAFGPAAASCQSPVRDGAAARLVTVTGKAGGAPTVNFPTPLKSTTTQRSEIHPGTGVGLAAGQQVKLELSVYNGTSGKVITQSKYDASSATTFVLNDKTIKGLAEGLQCAQVGSRVAVVVSPDDAFGPQGGNAQIGVAKDDSLVFVIDVIKSYLPRANGADQPVANGLPGVVLAADGTPGITVPSGTAPRKQQIGVLKKGSGPKVAEGDTVTVHYTGVLWSAKTVFDSSWAKGGPVQFLAADGSKTQGGIIPGFANALIGQTVGSQVVTVIPPTLGYGDTAQASIPAGSTLIFVADILGID</sequence>
<comment type="catalytic activity">
    <reaction evidence="1 6">
        <text>[protein]-peptidylproline (omega=180) = [protein]-peptidylproline (omega=0)</text>
        <dbReference type="Rhea" id="RHEA:16237"/>
        <dbReference type="Rhea" id="RHEA-COMP:10747"/>
        <dbReference type="Rhea" id="RHEA-COMP:10748"/>
        <dbReference type="ChEBI" id="CHEBI:83833"/>
        <dbReference type="ChEBI" id="CHEBI:83834"/>
        <dbReference type="EC" id="5.2.1.8"/>
    </reaction>
</comment>
<feature type="domain" description="PPIase FKBP-type" evidence="8">
    <location>
        <begin position="83"/>
        <end position="174"/>
    </location>
</feature>